<dbReference type="Proteomes" id="UP000030693">
    <property type="component" value="Unassembled WGS sequence"/>
</dbReference>
<feature type="chain" id="PRO_5001566228" description="Secreted protein" evidence="2">
    <location>
        <begin position="24"/>
        <end position="141"/>
    </location>
</feature>
<keyword evidence="2" id="KW-0732">Signal</keyword>
<name>A0A058Z9G8_FONAL</name>
<reference evidence="3" key="1">
    <citation type="submission" date="2013-04" db="EMBL/GenBank/DDBJ databases">
        <title>The Genome Sequence of Fonticula alba ATCC 38817.</title>
        <authorList>
            <consortium name="The Broad Institute Genomics Platform"/>
            <person name="Russ C."/>
            <person name="Cuomo C."/>
            <person name="Burger G."/>
            <person name="Gray M.W."/>
            <person name="Holland P.W.H."/>
            <person name="King N."/>
            <person name="Lang F.B.F."/>
            <person name="Roger A.J."/>
            <person name="Ruiz-Trillo I."/>
            <person name="Brown M."/>
            <person name="Walker B."/>
            <person name="Young S."/>
            <person name="Zeng Q."/>
            <person name="Gargeya S."/>
            <person name="Fitzgerald M."/>
            <person name="Haas B."/>
            <person name="Abouelleil A."/>
            <person name="Allen A.W."/>
            <person name="Alvarado L."/>
            <person name="Arachchi H.M."/>
            <person name="Berlin A.M."/>
            <person name="Chapman S.B."/>
            <person name="Gainer-Dewar J."/>
            <person name="Goldberg J."/>
            <person name="Griggs A."/>
            <person name="Gujja S."/>
            <person name="Hansen M."/>
            <person name="Howarth C."/>
            <person name="Imamovic A."/>
            <person name="Ireland A."/>
            <person name="Larimer J."/>
            <person name="McCowan C."/>
            <person name="Murphy C."/>
            <person name="Pearson M."/>
            <person name="Poon T.W."/>
            <person name="Priest M."/>
            <person name="Roberts A."/>
            <person name="Saif S."/>
            <person name="Shea T."/>
            <person name="Sisk P."/>
            <person name="Sykes S."/>
            <person name="Wortman J."/>
            <person name="Nusbaum C."/>
            <person name="Birren B."/>
        </authorList>
    </citation>
    <scope>NUCLEOTIDE SEQUENCE [LARGE SCALE GENOMIC DNA]</scope>
    <source>
        <strain evidence="3">ATCC 38817</strain>
    </source>
</reference>
<evidence type="ECO:0000256" key="1">
    <source>
        <dbReference type="SAM" id="MobiDB-lite"/>
    </source>
</evidence>
<feature type="compositionally biased region" description="Low complexity" evidence="1">
    <location>
        <begin position="29"/>
        <end position="52"/>
    </location>
</feature>
<keyword evidence="4" id="KW-1185">Reference proteome</keyword>
<proteinExistence type="predicted"/>
<gene>
    <name evidence="3" type="ORF">H696_01861</name>
</gene>
<dbReference type="AlphaFoldDB" id="A0A058Z9G8"/>
<evidence type="ECO:0000313" key="4">
    <source>
        <dbReference type="Proteomes" id="UP000030693"/>
    </source>
</evidence>
<protein>
    <recommendedName>
        <fullName evidence="5">Secreted protein</fullName>
    </recommendedName>
</protein>
<dbReference type="RefSeq" id="XP_009494038.1">
    <property type="nucleotide sequence ID" value="XM_009495763.1"/>
</dbReference>
<dbReference type="EMBL" id="KB932203">
    <property type="protein sequence ID" value="KCV70915.1"/>
    <property type="molecule type" value="Genomic_DNA"/>
</dbReference>
<evidence type="ECO:0000256" key="2">
    <source>
        <dbReference type="SAM" id="SignalP"/>
    </source>
</evidence>
<evidence type="ECO:0000313" key="3">
    <source>
        <dbReference type="EMBL" id="KCV70915.1"/>
    </source>
</evidence>
<dbReference type="GeneID" id="20526586"/>
<organism evidence="3">
    <name type="scientific">Fonticula alba</name>
    <name type="common">Slime mold</name>
    <dbReference type="NCBI Taxonomy" id="691883"/>
    <lineage>
        <taxon>Eukaryota</taxon>
        <taxon>Rotosphaerida</taxon>
        <taxon>Fonticulaceae</taxon>
        <taxon>Fonticula</taxon>
    </lineage>
</organism>
<accession>A0A058Z9G8</accession>
<feature type="signal peptide" evidence="2">
    <location>
        <begin position="1"/>
        <end position="23"/>
    </location>
</feature>
<evidence type="ECO:0008006" key="5">
    <source>
        <dbReference type="Google" id="ProtNLM"/>
    </source>
</evidence>
<sequence length="141" mass="14369">MVAMPFCSGWVVGLPGVVPPASAEAPAAWVPDAGPGRPPAAVAGGLGRPPAAWGRNTGTRPGRLPKGKYSGKGWKVKVCTGVPPRGASAPSVPAPGRRDAESRSCCWRCSCWAELAASAGDTGGGWFVRDTRCTVTPSVML</sequence>
<feature type="region of interest" description="Disordered" evidence="1">
    <location>
        <begin position="29"/>
        <end position="70"/>
    </location>
</feature>